<dbReference type="InterPro" id="IPR050482">
    <property type="entry name" value="Sensor_HK_TwoCompSys"/>
</dbReference>
<feature type="repeat" description="TPR" evidence="9">
    <location>
        <begin position="201"/>
        <end position="234"/>
    </location>
</feature>
<dbReference type="InterPro" id="IPR036890">
    <property type="entry name" value="HATPase_C_sf"/>
</dbReference>
<keyword evidence="5" id="KW-0547">Nucleotide-binding</keyword>
<keyword evidence="8" id="KW-0902">Two-component regulatory system</keyword>
<dbReference type="SMART" id="SM00387">
    <property type="entry name" value="HATPase_c"/>
    <property type="match status" value="1"/>
</dbReference>
<reference evidence="13 14" key="1">
    <citation type="submission" date="2020-03" db="EMBL/GenBank/DDBJ databases">
        <title>Genomic Encyclopedia of Type Strains, Phase IV (KMG-IV): sequencing the most valuable type-strain genomes for metagenomic binning, comparative biology and taxonomic classification.</title>
        <authorList>
            <person name="Goeker M."/>
        </authorList>
    </citation>
    <scope>NUCLEOTIDE SEQUENCE [LARGE SCALE GENOMIC DNA]</scope>
    <source>
        <strain evidence="13 14">DSM 29762</strain>
    </source>
</reference>
<evidence type="ECO:0000256" key="6">
    <source>
        <dbReference type="ARBA" id="ARBA00022777"/>
    </source>
</evidence>
<comment type="caution">
    <text evidence="13">The sequence shown here is derived from an EMBL/GenBank/DDBJ whole genome shotgun (WGS) entry which is preliminary data.</text>
</comment>
<dbReference type="CDD" id="cd16917">
    <property type="entry name" value="HATPase_UhpB-NarQ-NarX-like"/>
    <property type="match status" value="1"/>
</dbReference>
<keyword evidence="3" id="KW-0597">Phosphoprotein</keyword>
<comment type="catalytic activity">
    <reaction evidence="1">
        <text>ATP + protein L-histidine = ADP + protein N-phospho-L-histidine.</text>
        <dbReference type="EC" id="2.7.13.3"/>
    </reaction>
</comment>
<dbReference type="SUPFAM" id="SSF48452">
    <property type="entry name" value="TPR-like"/>
    <property type="match status" value="2"/>
</dbReference>
<evidence type="ECO:0000256" key="1">
    <source>
        <dbReference type="ARBA" id="ARBA00000085"/>
    </source>
</evidence>
<keyword evidence="10" id="KW-0812">Transmembrane</keyword>
<evidence type="ECO:0000256" key="10">
    <source>
        <dbReference type="SAM" id="Phobius"/>
    </source>
</evidence>
<dbReference type="PANTHER" id="PTHR24421">
    <property type="entry name" value="NITRATE/NITRITE SENSOR PROTEIN NARX-RELATED"/>
    <property type="match status" value="1"/>
</dbReference>
<dbReference type="GO" id="GO:0046983">
    <property type="term" value="F:protein dimerization activity"/>
    <property type="evidence" value="ECO:0007669"/>
    <property type="project" value="InterPro"/>
</dbReference>
<evidence type="ECO:0000256" key="3">
    <source>
        <dbReference type="ARBA" id="ARBA00022553"/>
    </source>
</evidence>
<evidence type="ECO:0000256" key="9">
    <source>
        <dbReference type="PROSITE-ProRule" id="PRU00339"/>
    </source>
</evidence>
<dbReference type="GO" id="GO:0000155">
    <property type="term" value="F:phosphorelay sensor kinase activity"/>
    <property type="evidence" value="ECO:0007669"/>
    <property type="project" value="InterPro"/>
</dbReference>
<keyword evidence="9" id="KW-0802">TPR repeat</keyword>
<dbReference type="Gene3D" id="1.20.5.1930">
    <property type="match status" value="1"/>
</dbReference>
<feature type="domain" description="Histidine kinase/HSP90-like ATPase" evidence="12">
    <location>
        <begin position="545"/>
        <end position="637"/>
    </location>
</feature>
<dbReference type="Gene3D" id="3.30.565.10">
    <property type="entry name" value="Histidine kinase-like ATPase, C-terminal domain"/>
    <property type="match status" value="1"/>
</dbReference>
<keyword evidence="6 13" id="KW-0418">Kinase</keyword>
<dbReference type="SMART" id="SM00028">
    <property type="entry name" value="TPR"/>
    <property type="match status" value="6"/>
</dbReference>
<dbReference type="GO" id="GO:0005524">
    <property type="term" value="F:ATP binding"/>
    <property type="evidence" value="ECO:0007669"/>
    <property type="project" value="UniProtKB-KW"/>
</dbReference>
<dbReference type="GO" id="GO:0016020">
    <property type="term" value="C:membrane"/>
    <property type="evidence" value="ECO:0007669"/>
    <property type="project" value="InterPro"/>
</dbReference>
<dbReference type="SUPFAM" id="SSF55874">
    <property type="entry name" value="ATPase domain of HSP90 chaperone/DNA topoisomerase II/histidine kinase"/>
    <property type="match status" value="1"/>
</dbReference>
<dbReference type="EC" id="2.7.13.3" evidence="2"/>
<dbReference type="Gene3D" id="1.25.40.10">
    <property type="entry name" value="Tetratricopeptide repeat domain"/>
    <property type="match status" value="2"/>
</dbReference>
<evidence type="ECO:0000259" key="12">
    <source>
        <dbReference type="SMART" id="SM00387"/>
    </source>
</evidence>
<dbReference type="PROSITE" id="PS50005">
    <property type="entry name" value="TPR"/>
    <property type="match status" value="3"/>
</dbReference>
<dbReference type="InterPro" id="IPR003594">
    <property type="entry name" value="HATPase_dom"/>
</dbReference>
<dbReference type="RefSeq" id="WP_167960313.1">
    <property type="nucleotide sequence ID" value="NZ_JAATJJ010000001.1"/>
</dbReference>
<protein>
    <recommendedName>
        <fullName evidence="2">histidine kinase</fullName>
        <ecNumber evidence="2">2.7.13.3</ecNumber>
    </recommendedName>
</protein>
<name>A0A846QWI0_9FLAO</name>
<dbReference type="Pfam" id="PF07730">
    <property type="entry name" value="HisKA_3"/>
    <property type="match status" value="1"/>
</dbReference>
<gene>
    <name evidence="13" type="ORF">GGR42_000397</name>
</gene>
<dbReference type="InterPro" id="IPR011990">
    <property type="entry name" value="TPR-like_helical_dom_sf"/>
</dbReference>
<keyword evidence="11" id="KW-0732">Signal</keyword>
<keyword evidence="14" id="KW-1185">Reference proteome</keyword>
<feature type="chain" id="PRO_5032967400" description="histidine kinase" evidence="11">
    <location>
        <begin position="19"/>
        <end position="639"/>
    </location>
</feature>
<dbReference type="Pfam" id="PF02518">
    <property type="entry name" value="HATPase_c"/>
    <property type="match status" value="1"/>
</dbReference>
<keyword evidence="7" id="KW-0067">ATP-binding</keyword>
<keyword evidence="10" id="KW-0472">Membrane</keyword>
<feature type="signal peptide" evidence="11">
    <location>
        <begin position="1"/>
        <end position="18"/>
    </location>
</feature>
<proteinExistence type="predicted"/>
<keyword evidence="4" id="KW-0808">Transferase</keyword>
<feature type="transmembrane region" description="Helical" evidence="10">
    <location>
        <begin position="398"/>
        <end position="414"/>
    </location>
</feature>
<evidence type="ECO:0000313" key="13">
    <source>
        <dbReference type="EMBL" id="NJB69935.1"/>
    </source>
</evidence>
<evidence type="ECO:0000256" key="11">
    <source>
        <dbReference type="SAM" id="SignalP"/>
    </source>
</evidence>
<evidence type="ECO:0000256" key="7">
    <source>
        <dbReference type="ARBA" id="ARBA00022840"/>
    </source>
</evidence>
<dbReference type="AlphaFoldDB" id="A0A846QWI0"/>
<organism evidence="13 14">
    <name type="scientific">Saonia flava</name>
    <dbReference type="NCBI Taxonomy" id="523696"/>
    <lineage>
        <taxon>Bacteria</taxon>
        <taxon>Pseudomonadati</taxon>
        <taxon>Bacteroidota</taxon>
        <taxon>Flavobacteriia</taxon>
        <taxon>Flavobacteriales</taxon>
        <taxon>Flavobacteriaceae</taxon>
        <taxon>Saonia</taxon>
    </lineage>
</organism>
<dbReference type="EMBL" id="JAATJJ010000001">
    <property type="protein sequence ID" value="NJB69935.1"/>
    <property type="molecule type" value="Genomic_DNA"/>
</dbReference>
<evidence type="ECO:0000256" key="2">
    <source>
        <dbReference type="ARBA" id="ARBA00012438"/>
    </source>
</evidence>
<feature type="repeat" description="TPR" evidence="9">
    <location>
        <begin position="118"/>
        <end position="151"/>
    </location>
</feature>
<dbReference type="PANTHER" id="PTHR24421:SF10">
    <property type="entry name" value="NITRATE_NITRITE SENSOR PROTEIN NARQ"/>
    <property type="match status" value="1"/>
</dbReference>
<dbReference type="InterPro" id="IPR011712">
    <property type="entry name" value="Sig_transdc_His_kin_sub3_dim/P"/>
</dbReference>
<evidence type="ECO:0000256" key="4">
    <source>
        <dbReference type="ARBA" id="ARBA00022679"/>
    </source>
</evidence>
<evidence type="ECO:0000313" key="14">
    <source>
        <dbReference type="Proteomes" id="UP000590442"/>
    </source>
</evidence>
<evidence type="ECO:0000256" key="5">
    <source>
        <dbReference type="ARBA" id="ARBA00022741"/>
    </source>
</evidence>
<keyword evidence="10" id="KW-1133">Transmembrane helix</keyword>
<evidence type="ECO:0000256" key="8">
    <source>
        <dbReference type="ARBA" id="ARBA00023012"/>
    </source>
</evidence>
<dbReference type="Proteomes" id="UP000590442">
    <property type="component" value="Unassembled WGS sequence"/>
</dbReference>
<feature type="repeat" description="TPR" evidence="9">
    <location>
        <begin position="241"/>
        <end position="274"/>
    </location>
</feature>
<sequence length="639" mass="73194">MRLFYTLLALLFYMTVTAQTGKIIDSLKIELTKQQEDTIRAQVLNDLSYYYLYQNTDTALLYGRKTYTFANTIGYHKVRAKSKLYMGNAFLFSDRVDSAQVYYNRALEISNEHDLDKSAIYSSLGMFYKSTGAYEKATDIYYKGIADDENTGNEYGKFIKLNNLSNVYGILENYEKSTSLLKEAVAISEKSENPNIKYALGTILNGIGSLYIQVNNFDEAILYFNRSLEANLASDNEKEIARNYQNLGAVFEKKNQYQKSLEYLNKAFSIREKLGNKKELSETHFQLGSTYGKLLNTSKSEFHFKSALALAKEIKDKPLIAEIYLTQSNTYEDWNKAQKALASYKAYSSYRDSIVQSESLTNISEIETKYETAKKDKEILEQRFEIEQTSNTLKRRNTLLYYLLGALVLLWLVFRQRQKRKNQEITTLKREHQIKTLESLIQGEEKERFRIAKELHDGVNGDLSAIKFKLTSLLEKNNKIINEAISMIDDSCKQVRAISHNLIPPSLENFNVSEALAEYCENANSIHEPDIFFQHMGSDIKISKNAEINIFRIAQELVANALKHAQATLINVQLSCRDNEIQLTVEDNGIGFNVEVENTHGIGLKNINSRVEYLKADKDMISNKEGTSYTITMDKDTLS</sequence>
<dbReference type="InterPro" id="IPR019734">
    <property type="entry name" value="TPR_rpt"/>
</dbReference>
<dbReference type="Pfam" id="PF13424">
    <property type="entry name" value="TPR_12"/>
    <property type="match status" value="2"/>
</dbReference>
<accession>A0A846QWI0</accession>